<dbReference type="AlphaFoldDB" id="A0A671YQ77"/>
<keyword evidence="10" id="KW-1185">Reference proteome</keyword>
<accession>A0A671YQ77</accession>
<dbReference type="OrthoDB" id="10028364at2759"/>
<dbReference type="PANTHER" id="PTHR22776:SF25">
    <property type="entry name" value="CKLF-LIKE MARVEL TRANSMEMBRANE DOMAIN-CONTAINING PROTEIN 6"/>
    <property type="match status" value="1"/>
</dbReference>
<evidence type="ECO:0000256" key="1">
    <source>
        <dbReference type="ARBA" id="ARBA00004141"/>
    </source>
</evidence>
<dbReference type="GeneTree" id="ENSGT00940000157911"/>
<evidence type="ECO:0000313" key="10">
    <source>
        <dbReference type="Proteomes" id="UP000472265"/>
    </source>
</evidence>
<keyword evidence="4 5" id="KW-0472">Membrane</keyword>
<dbReference type="InParanoid" id="A0A671YQ77"/>
<evidence type="ECO:0000256" key="7">
    <source>
        <dbReference type="SAM" id="Phobius"/>
    </source>
</evidence>
<proteinExistence type="predicted"/>
<evidence type="ECO:0000313" key="9">
    <source>
        <dbReference type="Ensembl" id="ENSSAUP00010065782.1"/>
    </source>
</evidence>
<dbReference type="GO" id="GO:0016020">
    <property type="term" value="C:membrane"/>
    <property type="evidence" value="ECO:0007669"/>
    <property type="project" value="UniProtKB-SubCell"/>
</dbReference>
<feature type="compositionally biased region" description="Basic and acidic residues" evidence="6">
    <location>
        <begin position="176"/>
        <end position="185"/>
    </location>
</feature>
<name>A0A671YQ77_SPAAU</name>
<feature type="region of interest" description="Disordered" evidence="6">
    <location>
        <begin position="155"/>
        <end position="185"/>
    </location>
</feature>
<keyword evidence="2 5" id="KW-0812">Transmembrane</keyword>
<dbReference type="InterPro" id="IPR050578">
    <property type="entry name" value="MARVEL-CKLF_proteins"/>
</dbReference>
<evidence type="ECO:0000256" key="6">
    <source>
        <dbReference type="SAM" id="MobiDB-lite"/>
    </source>
</evidence>
<feature type="transmembrane region" description="Helical" evidence="7">
    <location>
        <begin position="97"/>
        <end position="116"/>
    </location>
</feature>
<dbReference type="PANTHER" id="PTHR22776">
    <property type="entry name" value="MARVEL-CONTAINING POTENTIAL LIPID RAFT-ASSOCIATED PROTEIN"/>
    <property type="match status" value="1"/>
</dbReference>
<gene>
    <name evidence="9" type="primary">LOC115567329</name>
</gene>
<feature type="transmembrane region" description="Helical" evidence="7">
    <location>
        <begin position="128"/>
        <end position="148"/>
    </location>
</feature>
<reference evidence="9" key="3">
    <citation type="submission" date="2025-09" db="UniProtKB">
        <authorList>
            <consortium name="Ensembl"/>
        </authorList>
    </citation>
    <scope>IDENTIFICATION</scope>
</reference>
<evidence type="ECO:0000259" key="8">
    <source>
        <dbReference type="PROSITE" id="PS51225"/>
    </source>
</evidence>
<evidence type="ECO:0000256" key="5">
    <source>
        <dbReference type="PROSITE-ProRule" id="PRU00581"/>
    </source>
</evidence>
<protein>
    <submittedName>
        <fullName evidence="9">CKLF-like MARVEL transmembrane domain containing 6</fullName>
    </submittedName>
</protein>
<dbReference type="Proteomes" id="UP000472265">
    <property type="component" value="Chromosome 17"/>
</dbReference>
<sequence>MASQVYSPTTAPNPKDSWFMVPSDNLDKIRFGIKVVEVLFSFVAFILEEVVSSCVNCSSLYFFEFVSCTAFLFTLLLLILLSTVLHTRVGITCWPSLDFVYTGVIAVLFLIASIVFASDHSGSAYENIAVVFGFFATVLFTVDLIMFVKTKGFPFKKDGKPEASNGGPAVGPAQPEEEKLNPPPQ</sequence>
<dbReference type="OMA" id="ASMVWEK"/>
<evidence type="ECO:0000256" key="4">
    <source>
        <dbReference type="ARBA" id="ARBA00023136"/>
    </source>
</evidence>
<dbReference type="PROSITE" id="PS51225">
    <property type="entry name" value="MARVEL"/>
    <property type="match status" value="1"/>
</dbReference>
<keyword evidence="3 7" id="KW-1133">Transmembrane helix</keyword>
<reference evidence="9" key="2">
    <citation type="submission" date="2025-08" db="UniProtKB">
        <authorList>
            <consortium name="Ensembl"/>
        </authorList>
    </citation>
    <scope>IDENTIFICATION</scope>
</reference>
<evidence type="ECO:0000256" key="2">
    <source>
        <dbReference type="ARBA" id="ARBA00022692"/>
    </source>
</evidence>
<reference evidence="9" key="1">
    <citation type="submission" date="2021-04" db="EMBL/GenBank/DDBJ databases">
        <authorList>
            <consortium name="Wellcome Sanger Institute Data Sharing"/>
        </authorList>
    </citation>
    <scope>NUCLEOTIDE SEQUENCE [LARGE SCALE GENOMIC DNA]</scope>
</reference>
<feature type="transmembrane region" description="Helical" evidence="7">
    <location>
        <begin position="29"/>
        <end position="47"/>
    </location>
</feature>
<feature type="transmembrane region" description="Helical" evidence="7">
    <location>
        <begin position="59"/>
        <end position="85"/>
    </location>
</feature>
<dbReference type="InterPro" id="IPR008253">
    <property type="entry name" value="Marvel"/>
</dbReference>
<dbReference type="RefSeq" id="XP_030249647.1">
    <property type="nucleotide sequence ID" value="XM_030393787.1"/>
</dbReference>
<organism evidence="9 10">
    <name type="scientific">Sparus aurata</name>
    <name type="common">Gilthead sea bream</name>
    <dbReference type="NCBI Taxonomy" id="8175"/>
    <lineage>
        <taxon>Eukaryota</taxon>
        <taxon>Metazoa</taxon>
        <taxon>Chordata</taxon>
        <taxon>Craniata</taxon>
        <taxon>Vertebrata</taxon>
        <taxon>Euteleostomi</taxon>
        <taxon>Actinopterygii</taxon>
        <taxon>Neopterygii</taxon>
        <taxon>Teleostei</taxon>
        <taxon>Neoteleostei</taxon>
        <taxon>Acanthomorphata</taxon>
        <taxon>Eupercaria</taxon>
        <taxon>Spariformes</taxon>
        <taxon>Sparidae</taxon>
        <taxon>Sparus</taxon>
    </lineage>
</organism>
<feature type="domain" description="MARVEL" evidence="8">
    <location>
        <begin position="25"/>
        <end position="152"/>
    </location>
</feature>
<dbReference type="GeneID" id="115567329"/>
<evidence type="ECO:0000256" key="3">
    <source>
        <dbReference type="ARBA" id="ARBA00022989"/>
    </source>
</evidence>
<comment type="subcellular location">
    <subcellularLocation>
        <location evidence="1">Membrane</location>
        <topology evidence="1">Multi-pass membrane protein</topology>
    </subcellularLocation>
</comment>
<dbReference type="Ensembl" id="ENSSAUT00010068899.1">
    <property type="protein sequence ID" value="ENSSAUP00010065782.1"/>
    <property type="gene ID" value="ENSSAUG00010026297.1"/>
</dbReference>
<dbReference type="Pfam" id="PF01284">
    <property type="entry name" value="MARVEL"/>
    <property type="match status" value="1"/>
</dbReference>